<name>A0A0E9TT07_ANGAN</name>
<dbReference type="AlphaFoldDB" id="A0A0E9TT07"/>
<dbReference type="EMBL" id="GBXM01051768">
    <property type="protein sequence ID" value="JAH56809.1"/>
    <property type="molecule type" value="Transcribed_RNA"/>
</dbReference>
<accession>A0A0E9TT07</accession>
<reference evidence="1" key="1">
    <citation type="submission" date="2014-11" db="EMBL/GenBank/DDBJ databases">
        <authorList>
            <person name="Amaro Gonzalez C."/>
        </authorList>
    </citation>
    <scope>NUCLEOTIDE SEQUENCE</scope>
</reference>
<evidence type="ECO:0000313" key="1">
    <source>
        <dbReference type="EMBL" id="JAH56809.1"/>
    </source>
</evidence>
<protein>
    <submittedName>
        <fullName evidence="1">Uncharacterized protein</fullName>
    </submittedName>
</protein>
<sequence>MFLFQIMTIVAFLIPIPICFH</sequence>
<organism evidence="1">
    <name type="scientific">Anguilla anguilla</name>
    <name type="common">European freshwater eel</name>
    <name type="synonym">Muraena anguilla</name>
    <dbReference type="NCBI Taxonomy" id="7936"/>
    <lineage>
        <taxon>Eukaryota</taxon>
        <taxon>Metazoa</taxon>
        <taxon>Chordata</taxon>
        <taxon>Craniata</taxon>
        <taxon>Vertebrata</taxon>
        <taxon>Euteleostomi</taxon>
        <taxon>Actinopterygii</taxon>
        <taxon>Neopterygii</taxon>
        <taxon>Teleostei</taxon>
        <taxon>Anguilliformes</taxon>
        <taxon>Anguillidae</taxon>
        <taxon>Anguilla</taxon>
    </lineage>
</organism>
<proteinExistence type="predicted"/>
<reference evidence="1" key="2">
    <citation type="journal article" date="2015" name="Fish Shellfish Immunol.">
        <title>Early steps in the European eel (Anguilla anguilla)-Vibrio vulnificus interaction in the gills: Role of the RtxA13 toxin.</title>
        <authorList>
            <person name="Callol A."/>
            <person name="Pajuelo D."/>
            <person name="Ebbesson L."/>
            <person name="Teles M."/>
            <person name="MacKenzie S."/>
            <person name="Amaro C."/>
        </authorList>
    </citation>
    <scope>NUCLEOTIDE SEQUENCE</scope>
</reference>